<sequence length="69" mass="7552">MMMGTGRGLLMGVGSMMTTGGKQVDDRWKNGDHGSWKIHDDRRWSLLMMETGSRLRTGGGTMFITGDGS</sequence>
<proteinExistence type="predicted"/>
<keyword evidence="2" id="KW-1185">Reference proteome</keyword>
<name>A0AAV4NRW3_CAEEX</name>
<gene>
    <name evidence="1" type="ORF">CEXT_409171</name>
</gene>
<comment type="caution">
    <text evidence="1">The sequence shown here is derived from an EMBL/GenBank/DDBJ whole genome shotgun (WGS) entry which is preliminary data.</text>
</comment>
<reference evidence="1 2" key="1">
    <citation type="submission" date="2021-06" db="EMBL/GenBank/DDBJ databases">
        <title>Caerostris extrusa draft genome.</title>
        <authorList>
            <person name="Kono N."/>
            <person name="Arakawa K."/>
        </authorList>
    </citation>
    <scope>NUCLEOTIDE SEQUENCE [LARGE SCALE GENOMIC DNA]</scope>
</reference>
<protein>
    <submittedName>
        <fullName evidence="1">Uncharacterized protein</fullName>
    </submittedName>
</protein>
<evidence type="ECO:0000313" key="2">
    <source>
        <dbReference type="Proteomes" id="UP001054945"/>
    </source>
</evidence>
<dbReference type="AlphaFoldDB" id="A0AAV4NRW3"/>
<dbReference type="Proteomes" id="UP001054945">
    <property type="component" value="Unassembled WGS sequence"/>
</dbReference>
<dbReference type="EMBL" id="BPLR01021206">
    <property type="protein sequence ID" value="GIX87139.1"/>
    <property type="molecule type" value="Genomic_DNA"/>
</dbReference>
<organism evidence="1 2">
    <name type="scientific">Caerostris extrusa</name>
    <name type="common">Bark spider</name>
    <name type="synonym">Caerostris bankana</name>
    <dbReference type="NCBI Taxonomy" id="172846"/>
    <lineage>
        <taxon>Eukaryota</taxon>
        <taxon>Metazoa</taxon>
        <taxon>Ecdysozoa</taxon>
        <taxon>Arthropoda</taxon>
        <taxon>Chelicerata</taxon>
        <taxon>Arachnida</taxon>
        <taxon>Araneae</taxon>
        <taxon>Araneomorphae</taxon>
        <taxon>Entelegynae</taxon>
        <taxon>Araneoidea</taxon>
        <taxon>Araneidae</taxon>
        <taxon>Caerostris</taxon>
    </lineage>
</organism>
<accession>A0AAV4NRW3</accession>
<evidence type="ECO:0000313" key="1">
    <source>
        <dbReference type="EMBL" id="GIX87139.1"/>
    </source>
</evidence>